<evidence type="ECO:0000313" key="4">
    <source>
        <dbReference type="EMBL" id="MER7180565.1"/>
    </source>
</evidence>
<name>A0ABV1WUX4_9ACTN</name>
<keyword evidence="2 4" id="KW-0808">Transferase</keyword>
<dbReference type="EC" id="2.1.1.-" evidence="4"/>
<proteinExistence type="predicted"/>
<sequence length="200" mass="21865">MDDQLARVLDDLYEEGRAHDGPLADRLLRLRNMTPDAARLVSTLIRARRATSVLEIGTSNGYSAIWFADAVRDTGGRLTTVEIDADRVTAALANLDRAGVLEYADVVHGDGAETLARTPDAAVDLVVLDAERPAYADYWPHLRRILKPYGIVAVDNAVSHRDQVTAFHELLTAEKEFAVALHEVGDGVLTGIRVRGDQPK</sequence>
<evidence type="ECO:0000313" key="5">
    <source>
        <dbReference type="Proteomes" id="UP001474181"/>
    </source>
</evidence>
<dbReference type="PANTHER" id="PTHR43167:SF1">
    <property type="entry name" value="PUTATIVE (AFU_ORTHOLOGUE AFUA_6G01830)-RELATED"/>
    <property type="match status" value="1"/>
</dbReference>
<dbReference type="Pfam" id="PF01596">
    <property type="entry name" value="Methyltransf_3"/>
    <property type="match status" value="1"/>
</dbReference>
<organism evidence="4 5">
    <name type="scientific">Streptomyces hyaluromycini</name>
    <dbReference type="NCBI Taxonomy" id="1377993"/>
    <lineage>
        <taxon>Bacteria</taxon>
        <taxon>Bacillati</taxon>
        <taxon>Actinomycetota</taxon>
        <taxon>Actinomycetes</taxon>
        <taxon>Kitasatosporales</taxon>
        <taxon>Streptomycetaceae</taxon>
        <taxon>Streptomyces</taxon>
    </lineage>
</organism>
<protein>
    <submittedName>
        <fullName evidence="4">Class I SAM-dependent methyltransferase</fullName>
        <ecNumber evidence="4">2.1.1.-</ecNumber>
    </submittedName>
</protein>
<dbReference type="InterPro" id="IPR029063">
    <property type="entry name" value="SAM-dependent_MTases_sf"/>
</dbReference>
<evidence type="ECO:0000256" key="1">
    <source>
        <dbReference type="ARBA" id="ARBA00022603"/>
    </source>
</evidence>
<dbReference type="PANTHER" id="PTHR43167">
    <property type="entry name" value="PUTATIVE (AFU_ORTHOLOGUE AFUA_6G01830)-RELATED"/>
    <property type="match status" value="1"/>
</dbReference>
<dbReference type="InterPro" id="IPR002935">
    <property type="entry name" value="SAM_O-MeTrfase"/>
</dbReference>
<dbReference type="GO" id="GO:0032259">
    <property type="term" value="P:methylation"/>
    <property type="evidence" value="ECO:0007669"/>
    <property type="project" value="UniProtKB-KW"/>
</dbReference>
<dbReference type="SUPFAM" id="SSF53335">
    <property type="entry name" value="S-adenosyl-L-methionine-dependent methyltransferases"/>
    <property type="match status" value="1"/>
</dbReference>
<dbReference type="Proteomes" id="UP001474181">
    <property type="component" value="Unassembled WGS sequence"/>
</dbReference>
<keyword evidence="1 4" id="KW-0489">Methyltransferase</keyword>
<keyword evidence="3" id="KW-0949">S-adenosyl-L-methionine</keyword>
<dbReference type="EMBL" id="JBEPEK010000080">
    <property type="protein sequence ID" value="MER7180565.1"/>
    <property type="molecule type" value="Genomic_DNA"/>
</dbReference>
<evidence type="ECO:0000256" key="3">
    <source>
        <dbReference type="ARBA" id="ARBA00022691"/>
    </source>
</evidence>
<keyword evidence="5" id="KW-1185">Reference proteome</keyword>
<dbReference type="RefSeq" id="WP_350780712.1">
    <property type="nucleotide sequence ID" value="NZ_JBEPEK010000080.1"/>
</dbReference>
<dbReference type="PROSITE" id="PS51682">
    <property type="entry name" value="SAM_OMT_I"/>
    <property type="match status" value="1"/>
</dbReference>
<dbReference type="CDD" id="cd02440">
    <property type="entry name" value="AdoMet_MTases"/>
    <property type="match status" value="1"/>
</dbReference>
<dbReference type="GO" id="GO:0008168">
    <property type="term" value="F:methyltransferase activity"/>
    <property type="evidence" value="ECO:0007669"/>
    <property type="project" value="UniProtKB-KW"/>
</dbReference>
<comment type="caution">
    <text evidence="4">The sequence shown here is derived from an EMBL/GenBank/DDBJ whole genome shotgun (WGS) entry which is preliminary data.</text>
</comment>
<gene>
    <name evidence="4" type="ORF">ABT404_13975</name>
</gene>
<dbReference type="Gene3D" id="3.40.50.150">
    <property type="entry name" value="Vaccinia Virus protein VP39"/>
    <property type="match status" value="1"/>
</dbReference>
<evidence type="ECO:0000256" key="2">
    <source>
        <dbReference type="ARBA" id="ARBA00022679"/>
    </source>
</evidence>
<accession>A0ABV1WUX4</accession>
<reference evidence="4 5" key="1">
    <citation type="submission" date="2024-06" db="EMBL/GenBank/DDBJ databases">
        <title>The Natural Products Discovery Center: Release of the First 8490 Sequenced Strains for Exploring Actinobacteria Biosynthetic Diversity.</title>
        <authorList>
            <person name="Kalkreuter E."/>
            <person name="Kautsar S.A."/>
            <person name="Yang D."/>
            <person name="Bader C.D."/>
            <person name="Teijaro C.N."/>
            <person name="Fluegel L."/>
            <person name="Davis C.M."/>
            <person name="Simpson J.R."/>
            <person name="Lauterbach L."/>
            <person name="Steele A.D."/>
            <person name="Gui C."/>
            <person name="Meng S."/>
            <person name="Li G."/>
            <person name="Viehrig K."/>
            <person name="Ye F."/>
            <person name="Su P."/>
            <person name="Kiefer A.F."/>
            <person name="Nichols A."/>
            <person name="Cepeda A.J."/>
            <person name="Yan W."/>
            <person name="Fan B."/>
            <person name="Jiang Y."/>
            <person name="Adhikari A."/>
            <person name="Zheng C.-J."/>
            <person name="Schuster L."/>
            <person name="Cowan T.M."/>
            <person name="Smanski M.J."/>
            <person name="Chevrette M.G."/>
            <person name="De Carvalho L.P.S."/>
            <person name="Shen B."/>
        </authorList>
    </citation>
    <scope>NUCLEOTIDE SEQUENCE [LARGE SCALE GENOMIC DNA]</scope>
    <source>
        <strain evidence="4 5">NPDC000234</strain>
    </source>
</reference>